<name>A0A1H3EYB7_9PSEU</name>
<accession>A0A1H3EYB7</accession>
<dbReference type="InterPro" id="IPR052189">
    <property type="entry name" value="L-asp_N-monooxygenase_NS-form"/>
</dbReference>
<evidence type="ECO:0000313" key="2">
    <source>
        <dbReference type="EMBL" id="SDX82959.1"/>
    </source>
</evidence>
<feature type="domain" description="FAD-dependent urate hydroxylase HpyO/Asp monooxygenase CreE-like FAD/NAD(P)-binding" evidence="1">
    <location>
        <begin position="5"/>
        <end position="161"/>
    </location>
</feature>
<dbReference type="Gene3D" id="3.50.50.60">
    <property type="entry name" value="FAD/NAD(P)-binding domain"/>
    <property type="match status" value="1"/>
</dbReference>
<dbReference type="Pfam" id="PF13454">
    <property type="entry name" value="NAD_binding_9"/>
    <property type="match status" value="1"/>
</dbReference>
<evidence type="ECO:0000259" key="1">
    <source>
        <dbReference type="Pfam" id="PF13454"/>
    </source>
</evidence>
<dbReference type="AlphaFoldDB" id="A0A1H3EYB7"/>
<dbReference type="InterPro" id="IPR036188">
    <property type="entry name" value="FAD/NAD-bd_sf"/>
</dbReference>
<dbReference type="Proteomes" id="UP000199515">
    <property type="component" value="Unassembled WGS sequence"/>
</dbReference>
<proteinExistence type="predicted"/>
<organism evidence="2 3">
    <name type="scientific">Amycolatopsis xylanica</name>
    <dbReference type="NCBI Taxonomy" id="589385"/>
    <lineage>
        <taxon>Bacteria</taxon>
        <taxon>Bacillati</taxon>
        <taxon>Actinomycetota</taxon>
        <taxon>Actinomycetes</taxon>
        <taxon>Pseudonocardiales</taxon>
        <taxon>Pseudonocardiaceae</taxon>
        <taxon>Amycolatopsis</taxon>
    </lineage>
</organism>
<dbReference type="SUPFAM" id="SSF51971">
    <property type="entry name" value="Nucleotide-binding domain"/>
    <property type="match status" value="1"/>
</dbReference>
<gene>
    <name evidence="2" type="ORF">SAMN05421504_1031005</name>
</gene>
<protein>
    <submittedName>
        <fullName evidence="2">Uncharacterized NAD(P)/FAD-binding protein YdhS</fullName>
    </submittedName>
</protein>
<keyword evidence="3" id="KW-1185">Reference proteome</keyword>
<dbReference type="STRING" id="589385.SAMN05421504_1031005"/>
<reference evidence="2 3" key="1">
    <citation type="submission" date="2016-10" db="EMBL/GenBank/DDBJ databases">
        <authorList>
            <person name="de Groot N.N."/>
        </authorList>
    </citation>
    <scope>NUCLEOTIDE SEQUENCE [LARGE SCALE GENOMIC DNA]</scope>
    <source>
        <strain evidence="2 3">CPCC 202699</strain>
    </source>
</reference>
<evidence type="ECO:0000313" key="3">
    <source>
        <dbReference type="Proteomes" id="UP000199515"/>
    </source>
</evidence>
<sequence>MTDFALIGAGAGGTFLFSRIIDELERNGADVTGKRITVINPDATFGTGTAYGPGNGEALLNRSTGRMDLAGDGRFARWVARPGAVRQALAEKEFLPRRTFGEYLAAMLRESIRRARRIGVVVDVVRDEAIGVQAGPSGGYRVDTAGSGPVSAGAVVLAMGAPGSHDQYALTGAPGYVPQAPPFGAEFEAIPDGARVGVLGSRLSGIDTALHLLSRGHTGPISLLSRGGMLPSVRGDNPAWELQAFTPHAMRRVRAREGADFGLRSVLRELSGELRLAGARFSDIGLTSGLTAAQSHRRLEEDLARSHEPVAWQSVLASTNEVISVCWQALPATHRHWFLRNLHSGWMARRVPIPVVSARALDAAIKSGAIGLVAGVHDIRAARQGFEVAAESGGERFDWIVNCTGAARTVHKGASRLTDQLLGDGIAARDLFGGLRLEPRTGRVLAADGEVQDGLYALGALTCGAHYVTSAIDVVGRQAELIAEQIVAALTEPQLAQAVS</sequence>
<dbReference type="EMBL" id="FNON01000003">
    <property type="protein sequence ID" value="SDX82959.1"/>
    <property type="molecule type" value="Genomic_DNA"/>
</dbReference>
<dbReference type="PANTHER" id="PTHR40254">
    <property type="entry name" value="BLR0577 PROTEIN"/>
    <property type="match status" value="1"/>
</dbReference>
<dbReference type="InterPro" id="IPR038732">
    <property type="entry name" value="HpyO/CreE_NAD-binding"/>
</dbReference>
<dbReference type="PANTHER" id="PTHR40254:SF1">
    <property type="entry name" value="BLR0577 PROTEIN"/>
    <property type="match status" value="1"/>
</dbReference>
<dbReference type="SUPFAM" id="SSF51905">
    <property type="entry name" value="FAD/NAD(P)-binding domain"/>
    <property type="match status" value="1"/>
</dbReference>